<keyword evidence="3" id="KW-1133">Transmembrane helix</keyword>
<dbReference type="InterPro" id="IPR027383">
    <property type="entry name" value="Znf_put"/>
</dbReference>
<dbReference type="Pfam" id="PF13490">
    <property type="entry name" value="zf-HC2"/>
    <property type="match status" value="1"/>
</dbReference>
<proteinExistence type="inferred from homology"/>
<dbReference type="KEGG" id="pcx:LPB68_15110"/>
<keyword evidence="6" id="KW-1185">Reference proteome</keyword>
<keyword evidence="3" id="KW-0812">Transmembrane</keyword>
<evidence type="ECO:0000256" key="1">
    <source>
        <dbReference type="ARBA" id="ARBA00024353"/>
    </source>
</evidence>
<evidence type="ECO:0000256" key="3">
    <source>
        <dbReference type="SAM" id="Phobius"/>
    </source>
</evidence>
<accession>A0A167EWK7</accession>
<dbReference type="RefSeq" id="WP_068656930.1">
    <property type="nucleotide sequence ID" value="NZ_CP017770.1"/>
</dbReference>
<organism evidence="5 6">
    <name type="scientific">Paenibacillus crassostreae</name>
    <dbReference type="NCBI Taxonomy" id="1763538"/>
    <lineage>
        <taxon>Bacteria</taxon>
        <taxon>Bacillati</taxon>
        <taxon>Bacillota</taxon>
        <taxon>Bacilli</taxon>
        <taxon>Bacillales</taxon>
        <taxon>Paenibacillaceae</taxon>
        <taxon>Paenibacillus</taxon>
    </lineage>
</organism>
<comment type="similarity">
    <text evidence="1">Belongs to the zinc-associated anti-sigma factor (ZAS) superfamily. Anti-sigma-W factor family.</text>
</comment>
<dbReference type="AlphaFoldDB" id="A0A167EWK7"/>
<evidence type="ECO:0000256" key="2">
    <source>
        <dbReference type="ARBA" id="ARBA00024438"/>
    </source>
</evidence>
<dbReference type="STRING" id="1763538.LPB68_15110"/>
<dbReference type="EMBL" id="LSFN01000006">
    <property type="protein sequence ID" value="OAB75948.1"/>
    <property type="molecule type" value="Genomic_DNA"/>
</dbReference>
<comment type="caution">
    <text evidence="5">The sequence shown here is derived from an EMBL/GenBank/DDBJ whole genome shotgun (WGS) entry which is preliminary data.</text>
</comment>
<evidence type="ECO:0000259" key="4">
    <source>
        <dbReference type="Pfam" id="PF13490"/>
    </source>
</evidence>
<dbReference type="InterPro" id="IPR041916">
    <property type="entry name" value="Anti_sigma_zinc_sf"/>
</dbReference>
<evidence type="ECO:0000313" key="5">
    <source>
        <dbReference type="EMBL" id="OAB75948.1"/>
    </source>
</evidence>
<dbReference type="OrthoDB" id="9782842at2"/>
<dbReference type="Gene3D" id="1.10.10.1320">
    <property type="entry name" value="Anti-sigma factor, zinc-finger domain"/>
    <property type="match status" value="1"/>
</dbReference>
<feature type="domain" description="Putative zinc-finger" evidence="4">
    <location>
        <begin position="3"/>
        <end position="37"/>
    </location>
</feature>
<gene>
    <name evidence="5" type="ORF">PNBC_07910</name>
</gene>
<reference evidence="5 6" key="1">
    <citation type="submission" date="2016-02" db="EMBL/GenBank/DDBJ databases">
        <title>Paenibacillus sp. LPB0068, isolated from Crassostrea gigas.</title>
        <authorList>
            <person name="Shin S.-K."/>
            <person name="Yi H."/>
        </authorList>
    </citation>
    <scope>NUCLEOTIDE SEQUENCE [LARGE SCALE GENOMIC DNA]</scope>
    <source>
        <strain evidence="5 6">LPB0068</strain>
    </source>
</reference>
<evidence type="ECO:0000313" key="6">
    <source>
        <dbReference type="Proteomes" id="UP000077134"/>
    </source>
</evidence>
<protein>
    <recommendedName>
        <fullName evidence="2">Anti-sigma-W factor RsiW</fullName>
    </recommendedName>
</protein>
<name>A0A167EWK7_9BACL</name>
<feature type="transmembrane region" description="Helical" evidence="3">
    <location>
        <begin position="90"/>
        <end position="109"/>
    </location>
</feature>
<sequence length="204" mass="22873">MDCKLAVSLMHDYLDDDLAKEQNMMLKAHLQSCADCHMRFKELEQTEMALYSLPRHIPTASKELTERILNTLPKHKEPQIWVKWMKRHPAATAAALFLVVMLLSVINVFNQDSQLVVQGNNLDQIVIEGNTVIVPEGNVVSGDLTIENGKAEIFGDVEGNLTVIDGSLYTASTAQISGQVKSVDQALDWIWFKLSNVFSEIAYR</sequence>
<dbReference type="Proteomes" id="UP000077134">
    <property type="component" value="Unassembled WGS sequence"/>
</dbReference>
<keyword evidence="3" id="KW-0472">Membrane</keyword>